<dbReference type="GO" id="GO:0008757">
    <property type="term" value="F:S-adenosylmethionine-dependent methyltransferase activity"/>
    <property type="evidence" value="ECO:0007669"/>
    <property type="project" value="InterPro"/>
</dbReference>
<dbReference type="Gene3D" id="3.40.50.150">
    <property type="entry name" value="Vaccinia Virus protein VP39"/>
    <property type="match status" value="1"/>
</dbReference>
<dbReference type="SUPFAM" id="SSF53335">
    <property type="entry name" value="S-adenosyl-L-methionine-dependent methyltransferases"/>
    <property type="match status" value="1"/>
</dbReference>
<comment type="caution">
    <text evidence="2">The sequence shown here is derived from an EMBL/GenBank/DDBJ whole genome shotgun (WGS) entry which is preliminary data.</text>
</comment>
<feature type="domain" description="Methyltransferase type 11" evidence="1">
    <location>
        <begin position="71"/>
        <end position="124"/>
    </location>
</feature>
<dbReference type="EMBL" id="MFKF01000026">
    <property type="protein sequence ID" value="OGG56590.1"/>
    <property type="molecule type" value="Genomic_DNA"/>
</dbReference>
<organism evidence="2 3">
    <name type="scientific">Handelsmanbacteria sp. (strain RIFCSPLOWO2_12_FULL_64_10)</name>
    <dbReference type="NCBI Taxonomy" id="1817868"/>
    <lineage>
        <taxon>Bacteria</taxon>
        <taxon>Candidatus Handelsmaniibacteriota</taxon>
    </lineage>
</organism>
<evidence type="ECO:0000313" key="2">
    <source>
        <dbReference type="EMBL" id="OGG56590.1"/>
    </source>
</evidence>
<evidence type="ECO:0000259" key="1">
    <source>
        <dbReference type="Pfam" id="PF08241"/>
    </source>
</evidence>
<dbReference type="InterPro" id="IPR029063">
    <property type="entry name" value="SAM-dependent_MTases_sf"/>
</dbReference>
<reference evidence="2 3" key="1">
    <citation type="journal article" date="2016" name="Nat. Commun.">
        <title>Thousands of microbial genomes shed light on interconnected biogeochemical processes in an aquifer system.</title>
        <authorList>
            <person name="Anantharaman K."/>
            <person name="Brown C.T."/>
            <person name="Hug L.A."/>
            <person name="Sharon I."/>
            <person name="Castelle C.J."/>
            <person name="Probst A.J."/>
            <person name="Thomas B.C."/>
            <person name="Singh A."/>
            <person name="Wilkins M.J."/>
            <person name="Karaoz U."/>
            <person name="Brodie E.L."/>
            <person name="Williams K.H."/>
            <person name="Hubbard S.S."/>
            <person name="Banfield J.F."/>
        </authorList>
    </citation>
    <scope>NUCLEOTIDE SEQUENCE [LARGE SCALE GENOMIC DNA]</scope>
    <source>
        <strain evidence="3">RIFCSPLOWO2_12_FULL_64_10</strain>
    </source>
</reference>
<dbReference type="Proteomes" id="UP000178606">
    <property type="component" value="Unassembled WGS sequence"/>
</dbReference>
<sequence length="241" mass="27643">MFQSDDEVAWSAQNRKTLREKGMLRRLYLSYYGRHLAHLARVPGRTLEVGSGGGFFKVVCPEALTSDVLRVRQVELVLDAERLPFADGGLANIVFMGVLHHLREPFRFFEEAQRTLAPGGRIVFTEPHVSWFSYFVYKLLHHEPCEFSGVVEKGRPLRCANLAVASVLFGRQRAEFERRFPGLRLRAVTYHDIFLYLLSGGVNYRSFAPGFLFSPLRLVEWVLSPAARYLAMFMTVVIEKR</sequence>
<dbReference type="Pfam" id="PF08241">
    <property type="entry name" value="Methyltransf_11"/>
    <property type="match status" value="1"/>
</dbReference>
<accession>A0A1F6D5J6</accession>
<gene>
    <name evidence="2" type="ORF">A3F84_08755</name>
</gene>
<proteinExistence type="predicted"/>
<protein>
    <recommendedName>
        <fullName evidence="1">Methyltransferase type 11 domain-containing protein</fullName>
    </recommendedName>
</protein>
<evidence type="ECO:0000313" key="3">
    <source>
        <dbReference type="Proteomes" id="UP000178606"/>
    </source>
</evidence>
<dbReference type="AlphaFoldDB" id="A0A1F6D5J6"/>
<name>A0A1F6D5J6_HANXR</name>
<dbReference type="InterPro" id="IPR013216">
    <property type="entry name" value="Methyltransf_11"/>
</dbReference>